<evidence type="ECO:0000313" key="2">
    <source>
        <dbReference type="EMBL" id="SDG29156.1"/>
    </source>
</evidence>
<dbReference type="GO" id="GO:0008168">
    <property type="term" value="F:methyltransferase activity"/>
    <property type="evidence" value="ECO:0007669"/>
    <property type="project" value="UniProtKB-KW"/>
</dbReference>
<keyword evidence="4" id="KW-1185">Reference proteome</keyword>
<reference evidence="2 4" key="1">
    <citation type="submission" date="2016-10" db="EMBL/GenBank/DDBJ databases">
        <authorList>
            <person name="Varghese N."/>
            <person name="Submissions S."/>
        </authorList>
    </citation>
    <scope>NUCLEOTIDE SEQUENCE [LARGE SCALE GENOMIC DNA]</scope>
    <source>
        <strain evidence="2 4">DSM 17835</strain>
    </source>
</reference>
<keyword evidence="3" id="KW-0808">Transferase</keyword>
<sequence>MTEVMSASAMDSAQNLAGKSIFLEMGARLGVVDLLMQGDPFDAERVVNLSGAQRHFVDAYLAALCKLGLAAPGPHADSYTGTAALPEAVNNCGYLLWALQSCAPLIEHPVQFANNMHAAIDTYVRNGEHVARTSKWMGATDFYPHAEREILQAQPKKIIDFGSGTCGLLIRLLEQLPQATAIGIDLSASACQKAREIIQDKGLSHRLQVIHAPVESLIDDPTLLKDVDVIHAGFVFHDLNPTQSQVLPSLLAAIKAASPRVKLVIADAIPDDAPWENNAYSLAFTFLHTHFMDRKFPSEEGWKALLEQAGFMDVTLSKPGLSGSRLIVGH</sequence>
<accession>A0A5C5QGK3</accession>
<dbReference type="Proteomes" id="UP000182858">
    <property type="component" value="Chromosome I"/>
</dbReference>
<dbReference type="Proteomes" id="UP000317951">
    <property type="component" value="Unassembled WGS sequence"/>
</dbReference>
<gene>
    <name evidence="3" type="ORF">FIV36_11545</name>
    <name evidence="2" type="ORF">SAMN05216591_5551</name>
</gene>
<dbReference type="EMBL" id="LT629689">
    <property type="protein sequence ID" value="SDG29156.1"/>
    <property type="molecule type" value="Genomic_DNA"/>
</dbReference>
<dbReference type="GeneID" id="78556856"/>
<dbReference type="SUPFAM" id="SSF53335">
    <property type="entry name" value="S-adenosyl-L-methionine-dependent methyltransferases"/>
    <property type="match status" value="1"/>
</dbReference>
<organism evidence="3 5">
    <name type="scientific">Pseudomonas extremaustralis</name>
    <dbReference type="NCBI Taxonomy" id="359110"/>
    <lineage>
        <taxon>Bacteria</taxon>
        <taxon>Pseudomonadati</taxon>
        <taxon>Pseudomonadota</taxon>
        <taxon>Gammaproteobacteria</taxon>
        <taxon>Pseudomonadales</taxon>
        <taxon>Pseudomonadaceae</taxon>
        <taxon>Pseudomonas</taxon>
    </lineage>
</organism>
<dbReference type="AlphaFoldDB" id="A0A5C5QGK3"/>
<evidence type="ECO:0000259" key="1">
    <source>
        <dbReference type="Pfam" id="PF08242"/>
    </source>
</evidence>
<dbReference type="Gene3D" id="3.40.50.150">
    <property type="entry name" value="Vaccinia Virus protein VP39"/>
    <property type="match status" value="1"/>
</dbReference>
<keyword evidence="3" id="KW-0489">Methyltransferase</keyword>
<dbReference type="RefSeq" id="WP_010562562.1">
    <property type="nucleotide sequence ID" value="NZ_CP091043.1"/>
</dbReference>
<feature type="domain" description="Methyltransferase type 12" evidence="1">
    <location>
        <begin position="159"/>
        <end position="255"/>
    </location>
</feature>
<protein>
    <submittedName>
        <fullName evidence="3">Methyltransferase domain-containing protein</fullName>
    </submittedName>
    <submittedName>
        <fullName evidence="2">Ubiquinone/menaquinone biosynthesis C-methylase UbiE</fullName>
    </submittedName>
</protein>
<name>A0A5C5QGK3_9PSED</name>
<dbReference type="OrthoDB" id="3359395at2"/>
<dbReference type="GO" id="GO:0032259">
    <property type="term" value="P:methylation"/>
    <property type="evidence" value="ECO:0007669"/>
    <property type="project" value="UniProtKB-KW"/>
</dbReference>
<dbReference type="InterPro" id="IPR029063">
    <property type="entry name" value="SAM-dependent_MTases_sf"/>
</dbReference>
<keyword evidence="2" id="KW-0830">Ubiquinone</keyword>
<dbReference type="Pfam" id="PF08242">
    <property type="entry name" value="Methyltransf_12"/>
    <property type="match status" value="1"/>
</dbReference>
<evidence type="ECO:0000313" key="5">
    <source>
        <dbReference type="Proteomes" id="UP000317951"/>
    </source>
</evidence>
<dbReference type="CDD" id="cd02440">
    <property type="entry name" value="AdoMet_MTases"/>
    <property type="match status" value="1"/>
</dbReference>
<evidence type="ECO:0000313" key="4">
    <source>
        <dbReference type="Proteomes" id="UP000182858"/>
    </source>
</evidence>
<reference evidence="3 5" key="2">
    <citation type="submission" date="2019-06" db="EMBL/GenBank/DDBJ databases">
        <title>Pseudomonas bimorpha sp. nov. isolated from bovine raw milk and skim milk concentrate.</title>
        <authorList>
            <person name="Hofmann K."/>
            <person name="Huptas C."/>
            <person name="Doll E."/>
            <person name="Scherer S."/>
            <person name="Wenning M."/>
        </authorList>
    </citation>
    <scope>NUCLEOTIDE SEQUENCE [LARGE SCALE GENOMIC DNA]</scope>
    <source>
        <strain evidence="3 5">DSM 17835</strain>
    </source>
</reference>
<evidence type="ECO:0000313" key="3">
    <source>
        <dbReference type="EMBL" id="TWS04562.1"/>
    </source>
</evidence>
<dbReference type="InterPro" id="IPR013217">
    <property type="entry name" value="Methyltransf_12"/>
</dbReference>
<dbReference type="EMBL" id="VFET01000008">
    <property type="protein sequence ID" value="TWS04562.1"/>
    <property type="molecule type" value="Genomic_DNA"/>
</dbReference>
<proteinExistence type="predicted"/>